<evidence type="ECO:0000313" key="5">
    <source>
        <dbReference type="Proteomes" id="UP000199421"/>
    </source>
</evidence>
<reference evidence="5" key="1">
    <citation type="submission" date="2016-10" db="EMBL/GenBank/DDBJ databases">
        <authorList>
            <person name="Varghese N."/>
            <person name="Submissions S."/>
        </authorList>
    </citation>
    <scope>NUCLEOTIDE SEQUENCE [LARGE SCALE GENOMIC DNA]</scope>
    <source>
        <strain evidence="5">DSM 18733</strain>
    </source>
</reference>
<dbReference type="InterPro" id="IPR002410">
    <property type="entry name" value="Peptidase_S33"/>
</dbReference>
<dbReference type="Pfam" id="PF00561">
    <property type="entry name" value="Abhydrolase_1"/>
    <property type="match status" value="1"/>
</dbReference>
<gene>
    <name evidence="4" type="ORF">SAMN05661044_00648</name>
</gene>
<dbReference type="GO" id="GO:0016020">
    <property type="term" value="C:membrane"/>
    <property type="evidence" value="ECO:0007669"/>
    <property type="project" value="TreeGrafter"/>
</dbReference>
<accession>A0A1H7IBE2</accession>
<keyword evidence="2" id="KW-0378">Hydrolase</keyword>
<organism evidence="4 5">
    <name type="scientific">Olivibacter domesticus</name>
    <name type="common">Pseudosphingobacterium domesticum</name>
    <dbReference type="NCBI Taxonomy" id="407022"/>
    <lineage>
        <taxon>Bacteria</taxon>
        <taxon>Pseudomonadati</taxon>
        <taxon>Bacteroidota</taxon>
        <taxon>Sphingobacteriia</taxon>
        <taxon>Sphingobacteriales</taxon>
        <taxon>Sphingobacteriaceae</taxon>
        <taxon>Olivibacter</taxon>
    </lineage>
</organism>
<dbReference type="InterPro" id="IPR029058">
    <property type="entry name" value="AB_hydrolase_fold"/>
</dbReference>
<dbReference type="PANTHER" id="PTHR43798">
    <property type="entry name" value="MONOACYLGLYCEROL LIPASE"/>
    <property type="match status" value="1"/>
</dbReference>
<dbReference type="PRINTS" id="PR00793">
    <property type="entry name" value="PROAMNOPTASE"/>
</dbReference>
<dbReference type="PANTHER" id="PTHR43798:SF31">
    <property type="entry name" value="AB HYDROLASE SUPERFAMILY PROTEIN YCLE"/>
    <property type="match status" value="1"/>
</dbReference>
<evidence type="ECO:0000256" key="2">
    <source>
        <dbReference type="ARBA" id="ARBA00022801"/>
    </source>
</evidence>
<dbReference type="InterPro" id="IPR000073">
    <property type="entry name" value="AB_hydrolase_1"/>
</dbReference>
<dbReference type="EMBL" id="FOAF01000001">
    <property type="protein sequence ID" value="SEK59873.1"/>
    <property type="molecule type" value="Genomic_DNA"/>
</dbReference>
<dbReference type="STRING" id="407022.SAMN05661044_00648"/>
<dbReference type="OrthoDB" id="9796770at2"/>
<dbReference type="Gene3D" id="3.40.50.1820">
    <property type="entry name" value="alpha/beta hydrolase"/>
    <property type="match status" value="1"/>
</dbReference>
<sequence>MSLPIPVNPYSYPMIDTLNSAATLAQHPSTTRSVISHGERIYFQLAGTGEPLYFLGGGPGLSPAYMLPLVEALSSHHTCVLIHQRGSGLSEIPIRPDTVQLDYFIDDIKAVALALEHEHLSLAGHSWGGMLSMIYATRHPHQVEKLLLIGSGGTDMAYLNYFTDNLYSNLSLEDQHFFRTIYAEIAQLAQHPDSAIVPEELLSLSLQLSNLLLKGYFYDKQMAASIVLTETDLNLMVKDYVETALVAAKWNINTALAGLNVPTLIVQGRQDPMDLETASRTQAALKNSTLHIIERCGHFPWIEQPEEFYRVTSGFLP</sequence>
<dbReference type="GO" id="GO:0006508">
    <property type="term" value="P:proteolysis"/>
    <property type="evidence" value="ECO:0007669"/>
    <property type="project" value="InterPro"/>
</dbReference>
<evidence type="ECO:0000259" key="3">
    <source>
        <dbReference type="Pfam" id="PF00561"/>
    </source>
</evidence>
<evidence type="ECO:0000256" key="1">
    <source>
        <dbReference type="ARBA" id="ARBA00010088"/>
    </source>
</evidence>
<feature type="domain" description="AB hydrolase-1" evidence="3">
    <location>
        <begin position="51"/>
        <end position="304"/>
    </location>
</feature>
<keyword evidence="5" id="KW-1185">Reference proteome</keyword>
<proteinExistence type="inferred from homology"/>
<protein>
    <submittedName>
        <fullName evidence="4">Proline iminopeptidase</fullName>
    </submittedName>
</protein>
<comment type="similarity">
    <text evidence="1">Belongs to the peptidase S33 family.</text>
</comment>
<name>A0A1H7IBE2_OLID1</name>
<dbReference type="SUPFAM" id="SSF53474">
    <property type="entry name" value="alpha/beta-Hydrolases"/>
    <property type="match status" value="1"/>
</dbReference>
<dbReference type="AlphaFoldDB" id="A0A1H7IBE2"/>
<dbReference type="InterPro" id="IPR050266">
    <property type="entry name" value="AB_hydrolase_sf"/>
</dbReference>
<dbReference type="Proteomes" id="UP000199421">
    <property type="component" value="Unassembled WGS sequence"/>
</dbReference>
<dbReference type="GO" id="GO:0008233">
    <property type="term" value="F:peptidase activity"/>
    <property type="evidence" value="ECO:0007669"/>
    <property type="project" value="InterPro"/>
</dbReference>
<evidence type="ECO:0000313" key="4">
    <source>
        <dbReference type="EMBL" id="SEK59873.1"/>
    </source>
</evidence>